<comment type="caution">
    <text evidence="2">The sequence shown here is derived from an EMBL/GenBank/DDBJ whole genome shotgun (WGS) entry which is preliminary data.</text>
</comment>
<evidence type="ECO:0000259" key="1">
    <source>
        <dbReference type="PROSITE" id="PS50904"/>
    </source>
</evidence>
<sequence>KSHVNLAAMRVWERSHVFEHSWETVVEAAMNKYPNPMFNGVLSQDVVSRSVSEDGILRTHRLFGLLFTGVVHRLTNLGFYRQFNSLIDLDVDVWYGSEHTMVDPRARSYLLHSKNITFSRGITLEERLEYKPHPDNPTGRTVLQQSARICCPWWPIGGLVETILEDFVYDRMAAKGPRAIEWVIANRIADTTADASS</sequence>
<dbReference type="PANTHER" id="PTHR11158">
    <property type="entry name" value="MSF1/PX19 RELATED"/>
    <property type="match status" value="1"/>
</dbReference>
<gene>
    <name evidence="2" type="ORF">BOX15_Mlig027886g2</name>
</gene>
<keyword evidence="3" id="KW-1185">Reference proteome</keyword>
<proteinExistence type="predicted"/>
<accession>A0A267GI88</accession>
<dbReference type="STRING" id="282301.A0A267GI88"/>
<name>A0A267GI88_9PLAT</name>
<evidence type="ECO:0000313" key="3">
    <source>
        <dbReference type="Proteomes" id="UP000215902"/>
    </source>
</evidence>
<dbReference type="OrthoDB" id="407630at2759"/>
<dbReference type="Proteomes" id="UP000215902">
    <property type="component" value="Unassembled WGS sequence"/>
</dbReference>
<dbReference type="PROSITE" id="PS50904">
    <property type="entry name" value="PRELI_MSF1"/>
    <property type="match status" value="1"/>
</dbReference>
<protein>
    <recommendedName>
        <fullName evidence="1">PRELI/MSF1 domain-containing protein</fullName>
    </recommendedName>
</protein>
<organism evidence="2 3">
    <name type="scientific">Macrostomum lignano</name>
    <dbReference type="NCBI Taxonomy" id="282301"/>
    <lineage>
        <taxon>Eukaryota</taxon>
        <taxon>Metazoa</taxon>
        <taxon>Spiralia</taxon>
        <taxon>Lophotrochozoa</taxon>
        <taxon>Platyhelminthes</taxon>
        <taxon>Rhabditophora</taxon>
        <taxon>Macrostomorpha</taxon>
        <taxon>Macrostomida</taxon>
        <taxon>Macrostomidae</taxon>
        <taxon>Macrostomum</taxon>
    </lineage>
</organism>
<evidence type="ECO:0000313" key="2">
    <source>
        <dbReference type="EMBL" id="PAA85775.1"/>
    </source>
</evidence>
<dbReference type="AlphaFoldDB" id="A0A267GI88"/>
<reference evidence="2 3" key="1">
    <citation type="submission" date="2017-06" db="EMBL/GenBank/DDBJ databases">
        <title>A platform for efficient transgenesis in Macrostomum lignano, a flatworm model organism for stem cell research.</title>
        <authorList>
            <person name="Berezikov E."/>
        </authorList>
    </citation>
    <scope>NUCLEOTIDE SEQUENCE [LARGE SCALE GENOMIC DNA]</scope>
    <source>
        <strain evidence="2">DV1</strain>
        <tissue evidence="2">Whole organism</tissue>
    </source>
</reference>
<dbReference type="Pfam" id="PF04707">
    <property type="entry name" value="PRELI"/>
    <property type="match status" value="1"/>
</dbReference>
<dbReference type="EMBL" id="NIVC01000305">
    <property type="protein sequence ID" value="PAA85775.1"/>
    <property type="molecule type" value="Genomic_DNA"/>
</dbReference>
<feature type="non-terminal residue" evidence="2">
    <location>
        <position position="1"/>
    </location>
</feature>
<dbReference type="InterPro" id="IPR037365">
    <property type="entry name" value="Slowmo/Ups"/>
</dbReference>
<dbReference type="InterPro" id="IPR006797">
    <property type="entry name" value="PRELI/MSF1_dom"/>
</dbReference>
<feature type="domain" description="PRELI/MSF1" evidence="1">
    <location>
        <begin position="9"/>
        <end position="192"/>
    </location>
</feature>
<dbReference type="GO" id="GO:0005758">
    <property type="term" value="C:mitochondrial intermembrane space"/>
    <property type="evidence" value="ECO:0007669"/>
    <property type="project" value="InterPro"/>
</dbReference>